<gene>
    <name evidence="2" type="ORF">S01H4_27118</name>
</gene>
<accession>X1B2M4</accession>
<dbReference type="PANTHER" id="PTHR45947">
    <property type="entry name" value="SULFOQUINOVOSYL TRANSFERASE SQD2"/>
    <property type="match status" value="1"/>
</dbReference>
<comment type="caution">
    <text evidence="2">The sequence shown here is derived from an EMBL/GenBank/DDBJ whole genome shotgun (WGS) entry which is preliminary data.</text>
</comment>
<dbReference type="InterPro" id="IPR028098">
    <property type="entry name" value="Glyco_trans_4-like_N"/>
</dbReference>
<proteinExistence type="predicted"/>
<dbReference type="SUPFAM" id="SSF53756">
    <property type="entry name" value="UDP-Glycosyltransferase/glycogen phosphorylase"/>
    <property type="match status" value="1"/>
</dbReference>
<dbReference type="InterPro" id="IPR050194">
    <property type="entry name" value="Glycosyltransferase_grp1"/>
</dbReference>
<sequence length="195" mass="22510">MKVCIFSKYVYGVHMKAGGMEINVRDLAYCLTKKGHEVTIISSHHPGDIIKEQKDKGTIFYTATTITQNPLSRIKFFKESAELFKNINKKVKFDIIHGHSDLVYGYFRYCKKNVPVVVTTHGTTLSEFNSSLKAKFWLFPIWAVLLPLYYFIEKKVFDNSQKIICVSKELQKDVIRQYNVPIKKVITIFNGIDTS</sequence>
<evidence type="ECO:0000259" key="1">
    <source>
        <dbReference type="Pfam" id="PF13439"/>
    </source>
</evidence>
<evidence type="ECO:0000313" key="2">
    <source>
        <dbReference type="EMBL" id="GAG89215.1"/>
    </source>
</evidence>
<dbReference type="PANTHER" id="PTHR45947:SF3">
    <property type="entry name" value="SULFOQUINOVOSYL TRANSFERASE SQD2"/>
    <property type="match status" value="1"/>
</dbReference>
<dbReference type="EMBL" id="BART01013189">
    <property type="protein sequence ID" value="GAG89215.1"/>
    <property type="molecule type" value="Genomic_DNA"/>
</dbReference>
<organism evidence="2">
    <name type="scientific">marine sediment metagenome</name>
    <dbReference type="NCBI Taxonomy" id="412755"/>
    <lineage>
        <taxon>unclassified sequences</taxon>
        <taxon>metagenomes</taxon>
        <taxon>ecological metagenomes</taxon>
    </lineage>
</organism>
<feature type="domain" description="Glycosyltransferase subfamily 4-like N-terminal" evidence="1">
    <location>
        <begin position="18"/>
        <end position="195"/>
    </location>
</feature>
<protein>
    <recommendedName>
        <fullName evidence="1">Glycosyltransferase subfamily 4-like N-terminal domain-containing protein</fullName>
    </recommendedName>
</protein>
<dbReference type="Gene3D" id="3.40.50.2000">
    <property type="entry name" value="Glycogen Phosphorylase B"/>
    <property type="match status" value="1"/>
</dbReference>
<reference evidence="2" key="1">
    <citation type="journal article" date="2014" name="Front. Microbiol.">
        <title>High frequency of phylogenetically diverse reductive dehalogenase-homologous genes in deep subseafloor sedimentary metagenomes.</title>
        <authorList>
            <person name="Kawai M."/>
            <person name="Futagami T."/>
            <person name="Toyoda A."/>
            <person name="Takaki Y."/>
            <person name="Nishi S."/>
            <person name="Hori S."/>
            <person name="Arai W."/>
            <person name="Tsubouchi T."/>
            <person name="Morono Y."/>
            <person name="Uchiyama I."/>
            <person name="Ito T."/>
            <person name="Fujiyama A."/>
            <person name="Inagaki F."/>
            <person name="Takami H."/>
        </authorList>
    </citation>
    <scope>NUCLEOTIDE SEQUENCE</scope>
    <source>
        <strain evidence="2">Expedition CK06-06</strain>
    </source>
</reference>
<name>X1B2M4_9ZZZZ</name>
<feature type="non-terminal residue" evidence="2">
    <location>
        <position position="195"/>
    </location>
</feature>
<dbReference type="AlphaFoldDB" id="X1B2M4"/>
<dbReference type="Pfam" id="PF13439">
    <property type="entry name" value="Glyco_transf_4"/>
    <property type="match status" value="1"/>
</dbReference>
<dbReference type="GO" id="GO:0016757">
    <property type="term" value="F:glycosyltransferase activity"/>
    <property type="evidence" value="ECO:0007669"/>
    <property type="project" value="TreeGrafter"/>
</dbReference>
<dbReference type="CDD" id="cd03801">
    <property type="entry name" value="GT4_PimA-like"/>
    <property type="match status" value="1"/>
</dbReference>